<dbReference type="FunFam" id="3.40.50.261:FF:000006">
    <property type="entry name" value="Succinate--CoA ligase [ADP-forming] subunit alpha"/>
    <property type="match status" value="1"/>
</dbReference>
<protein>
    <recommendedName>
        <fullName evidence="6">Succinate--CoA ligase [ADP-forming] subunit alpha, mitochondrial</fullName>
        <ecNumber evidence="6">6.2.1.5</ecNumber>
    </recommendedName>
    <alternativeName>
        <fullName evidence="6">Succinyl-CoA synthetase subunit alpha</fullName>
        <shortName evidence="6">SCS-alpha</shortName>
    </alternativeName>
</protein>
<dbReference type="GO" id="GO:0000166">
    <property type="term" value="F:nucleotide binding"/>
    <property type="evidence" value="ECO:0007669"/>
    <property type="project" value="UniProtKB-KW"/>
</dbReference>
<comment type="caution">
    <text evidence="10">The sequence shown here is derived from an EMBL/GenBank/DDBJ whole genome shotgun (WGS) entry which is preliminary data.</text>
</comment>
<evidence type="ECO:0000256" key="8">
    <source>
        <dbReference type="RuleBase" id="RU000677"/>
    </source>
</evidence>
<dbReference type="FunFam" id="3.40.50.720:FF:000277">
    <property type="entry name" value="Succinate--CoA ligase [ADP-forming] subunit alpha"/>
    <property type="match status" value="1"/>
</dbReference>
<name>A0A2T9YRR0_9FUNG</name>
<accession>A0A2T9YRR0</accession>
<dbReference type="InterPro" id="IPR033847">
    <property type="entry name" value="Citrt_syn/SCS-alpha_CS"/>
</dbReference>
<comment type="catalytic activity">
    <reaction evidence="6">
        <text>succinate + ATP + CoA = succinyl-CoA + ADP + phosphate</text>
        <dbReference type="Rhea" id="RHEA:17661"/>
        <dbReference type="ChEBI" id="CHEBI:30031"/>
        <dbReference type="ChEBI" id="CHEBI:30616"/>
        <dbReference type="ChEBI" id="CHEBI:43474"/>
        <dbReference type="ChEBI" id="CHEBI:57287"/>
        <dbReference type="ChEBI" id="CHEBI:57292"/>
        <dbReference type="ChEBI" id="CHEBI:456216"/>
        <dbReference type="EC" id="6.2.1.5"/>
    </reaction>
</comment>
<evidence type="ECO:0000256" key="6">
    <source>
        <dbReference type="HAMAP-Rule" id="MF_03222"/>
    </source>
</evidence>
<proteinExistence type="inferred from homology"/>
<feature type="binding site" evidence="6">
    <location>
        <position position="189"/>
    </location>
    <ligand>
        <name>substrate</name>
        <note>ligand shared with subunit beta</note>
    </ligand>
</feature>
<dbReference type="InterPro" id="IPR016102">
    <property type="entry name" value="Succinyl-CoA_synth-like"/>
</dbReference>
<feature type="active site" description="Tele-phosphohistidine intermediate" evidence="6 7">
    <location>
        <position position="282"/>
    </location>
</feature>
<dbReference type="UniPathway" id="UPA00223">
    <property type="reaction ID" value="UER00999"/>
</dbReference>
<dbReference type="SUPFAM" id="SSF51735">
    <property type="entry name" value="NAD(P)-binding Rossmann-fold domains"/>
    <property type="match status" value="1"/>
</dbReference>
<evidence type="ECO:0000256" key="1">
    <source>
        <dbReference type="ARBA" id="ARBA00022532"/>
    </source>
</evidence>
<dbReference type="GO" id="GO:0004776">
    <property type="term" value="F:succinate-CoA ligase (GDP-forming) activity"/>
    <property type="evidence" value="ECO:0007669"/>
    <property type="project" value="TreeGrafter"/>
</dbReference>
<comment type="subcellular location">
    <subcellularLocation>
        <location evidence="4">Hydrogenosome lumen</location>
    </subcellularLocation>
    <subcellularLocation>
        <location evidence="6">Mitochondrion</location>
    </subcellularLocation>
</comment>
<keyword evidence="2 6" id="KW-0436">Ligase</keyword>
<evidence type="ECO:0000256" key="3">
    <source>
        <dbReference type="ARBA" id="ARBA00022741"/>
    </source>
</evidence>
<dbReference type="GO" id="GO:0006099">
    <property type="term" value="P:tricarboxylic acid cycle"/>
    <property type="evidence" value="ECO:0007669"/>
    <property type="project" value="UniProtKB-UniRule"/>
</dbReference>
<evidence type="ECO:0000313" key="10">
    <source>
        <dbReference type="EMBL" id="PVU95017.1"/>
    </source>
</evidence>
<comment type="similarity">
    <text evidence="6 8">Belongs to the succinate/malate CoA ligase alpha subunit family.</text>
</comment>
<dbReference type="Gene3D" id="3.40.50.261">
    <property type="entry name" value="Succinyl-CoA synthetase domains"/>
    <property type="match status" value="1"/>
</dbReference>
<dbReference type="PIRSF" id="PIRSF001553">
    <property type="entry name" value="SucCS_alpha"/>
    <property type="match status" value="1"/>
</dbReference>
<evidence type="ECO:0000259" key="9">
    <source>
        <dbReference type="SMART" id="SM00881"/>
    </source>
</evidence>
<organism evidence="10 11">
    <name type="scientific">Smittium simulii</name>
    <dbReference type="NCBI Taxonomy" id="133385"/>
    <lineage>
        <taxon>Eukaryota</taxon>
        <taxon>Fungi</taxon>
        <taxon>Fungi incertae sedis</taxon>
        <taxon>Zoopagomycota</taxon>
        <taxon>Kickxellomycotina</taxon>
        <taxon>Harpellomycetes</taxon>
        <taxon>Harpellales</taxon>
        <taxon>Legeriomycetaceae</taxon>
        <taxon>Smittium</taxon>
    </lineage>
</organism>
<dbReference type="PROSITE" id="PS01216">
    <property type="entry name" value="SUCCINYL_COA_LIG_1"/>
    <property type="match status" value="1"/>
</dbReference>
<dbReference type="PROSITE" id="PS00399">
    <property type="entry name" value="SUCCINYL_COA_LIG_2"/>
    <property type="match status" value="1"/>
</dbReference>
<dbReference type="Proteomes" id="UP000245383">
    <property type="component" value="Unassembled WGS sequence"/>
</dbReference>
<keyword evidence="1 6" id="KW-0816">Tricarboxylic acid cycle</keyword>
<feature type="binding site" evidence="6">
    <location>
        <begin position="46"/>
        <end position="49"/>
    </location>
    <ligand>
        <name>CoA</name>
        <dbReference type="ChEBI" id="CHEBI:57287"/>
    </ligand>
</feature>
<dbReference type="SUPFAM" id="SSF52210">
    <property type="entry name" value="Succinyl-CoA synthetase domains"/>
    <property type="match status" value="1"/>
</dbReference>
<feature type="binding site" evidence="6">
    <location>
        <begin position="125"/>
        <end position="127"/>
    </location>
    <ligand>
        <name>CoA</name>
        <dbReference type="ChEBI" id="CHEBI:57287"/>
    </ligand>
</feature>
<dbReference type="Gene3D" id="3.40.50.720">
    <property type="entry name" value="NAD(P)-binding Rossmann-like Domain"/>
    <property type="match status" value="1"/>
</dbReference>
<evidence type="ECO:0000256" key="4">
    <source>
        <dbReference type="ARBA" id="ARBA00060367"/>
    </source>
</evidence>
<dbReference type="PRINTS" id="PR01798">
    <property type="entry name" value="SCOASYNTHASE"/>
</dbReference>
<dbReference type="InterPro" id="IPR005811">
    <property type="entry name" value="SUCC_ACL_C"/>
</dbReference>
<reference evidence="10 11" key="1">
    <citation type="journal article" date="2018" name="MBio">
        <title>Comparative Genomics Reveals the Core Gene Toolbox for the Fungus-Insect Symbiosis.</title>
        <authorList>
            <person name="Wang Y."/>
            <person name="Stata M."/>
            <person name="Wang W."/>
            <person name="Stajich J.E."/>
            <person name="White M.M."/>
            <person name="Moncalvo J.M."/>
        </authorList>
    </citation>
    <scope>NUCLEOTIDE SEQUENCE [LARGE SCALE GENOMIC DNA]</scope>
    <source>
        <strain evidence="10 11">SWE-8-4</strain>
    </source>
</reference>
<dbReference type="GO" id="GO:0009361">
    <property type="term" value="C:succinate-CoA ligase complex (ADP-forming)"/>
    <property type="evidence" value="ECO:0007669"/>
    <property type="project" value="TreeGrafter"/>
</dbReference>
<evidence type="ECO:0000256" key="5">
    <source>
        <dbReference type="ARBA" id="ARBA00084108"/>
    </source>
</evidence>
<comment type="subunit">
    <text evidence="6">Heterodimer of an alpha and a beta subunit.</text>
</comment>
<dbReference type="Pfam" id="PF00549">
    <property type="entry name" value="Ligase_CoA"/>
    <property type="match status" value="1"/>
</dbReference>
<dbReference type="InterPro" id="IPR017440">
    <property type="entry name" value="Cit_synth/succinyl-CoA_lig_AS"/>
</dbReference>
<evidence type="ECO:0000313" key="11">
    <source>
        <dbReference type="Proteomes" id="UP000245383"/>
    </source>
</evidence>
<comment type="function">
    <text evidence="6">Succinyl-CoA synthetase functions in the citric acid cycle (TCA), coupling the hydrolysis of succinyl-CoA to the synthesis of ATP and thus represents the only step of substrate-level phosphorylation in the TCA. The alpha subunit of the enzyme binds the substrates coenzyme A and phosphate, while succinate binding and nucleotide specificity is provided by the beta subunit.</text>
</comment>
<dbReference type="OrthoDB" id="1664372at2759"/>
<dbReference type="NCBIfam" id="TIGR01019">
    <property type="entry name" value="sucCoAalpha"/>
    <property type="match status" value="1"/>
</dbReference>
<dbReference type="PANTHER" id="PTHR11117:SF2">
    <property type="entry name" value="SUCCINATE--COA LIGASE [ADP_GDP-FORMING] SUBUNIT ALPHA, MITOCHONDRIAL"/>
    <property type="match status" value="1"/>
</dbReference>
<dbReference type="InterPro" id="IPR036291">
    <property type="entry name" value="NAD(P)-bd_dom_sf"/>
</dbReference>
<sequence>MFRRAIQSFSVAKRSFSTSNATRSYDDTYKNLLINKNTRLLVQGITGNQGMYQTKGALDYNTNVVGGVSPKKAGQEVHGVPVFGSVKEAVKHVKPDATLICVPPAGVAAAILEAIENEIGLIVSITEGVPQQEAVRFVQVLRAQSKSRLLGPNCPGIIKPGECKIGIMPGSIYLPGNVGIVSKSGTLTYEAVGQTSDLGIGQSLVVGIGGDPFNGTDFIDSLKLFLEDDNTKGIILIGEIGGNAEEKAAQFLIENNLTRKYPKPVVSLIAGQSAPPGKRMGHAGAIVSGSSGKAKDKIAALEAANVVVPRNPADLAKTMQELLKNI</sequence>
<dbReference type="GO" id="GO:0004775">
    <property type="term" value="F:succinate-CoA ligase (ADP-forming) activity"/>
    <property type="evidence" value="ECO:0007669"/>
    <property type="project" value="UniProtKB-UniRule"/>
</dbReference>
<dbReference type="EMBL" id="MBFR01000068">
    <property type="protein sequence ID" value="PVU95017.1"/>
    <property type="molecule type" value="Genomic_DNA"/>
</dbReference>
<evidence type="ECO:0000256" key="7">
    <source>
        <dbReference type="PIRSR" id="PIRSR001553-1"/>
    </source>
</evidence>
<keyword evidence="6" id="KW-0496">Mitochondrion</keyword>
<dbReference type="InterPro" id="IPR005810">
    <property type="entry name" value="CoA_lig_alpha"/>
</dbReference>
<dbReference type="HAMAP" id="MF_01988">
    <property type="entry name" value="Succ_CoA_alpha"/>
    <property type="match status" value="1"/>
</dbReference>
<feature type="domain" description="CoA-binding" evidence="9">
    <location>
        <begin position="33"/>
        <end position="129"/>
    </location>
</feature>
<dbReference type="AlphaFoldDB" id="A0A2T9YRR0"/>
<evidence type="ECO:0000256" key="2">
    <source>
        <dbReference type="ARBA" id="ARBA00022598"/>
    </source>
</evidence>
<dbReference type="SMART" id="SM00881">
    <property type="entry name" value="CoA_binding"/>
    <property type="match status" value="1"/>
</dbReference>
<dbReference type="PANTHER" id="PTHR11117">
    <property type="entry name" value="SUCCINYL-COA LIGASE SUBUNIT ALPHA"/>
    <property type="match status" value="1"/>
</dbReference>
<comment type="pathway">
    <text evidence="6">Carbohydrate metabolism; tricarboxylic acid cycle; succinate from succinyl-CoA (ligase route): step 1/1.</text>
</comment>
<keyword evidence="3 6" id="KW-0547">Nucleotide-binding</keyword>
<dbReference type="GO" id="GO:0005739">
    <property type="term" value="C:mitochondrion"/>
    <property type="evidence" value="ECO:0007669"/>
    <property type="project" value="UniProtKB-SubCell"/>
</dbReference>
<dbReference type="InterPro" id="IPR003781">
    <property type="entry name" value="CoA-bd"/>
</dbReference>
<gene>
    <name evidence="10" type="ORF">BB561_002113</name>
</gene>
<dbReference type="EC" id="6.2.1.5" evidence="6"/>
<keyword evidence="5" id="KW-0377">Hydrogenosome</keyword>
<feature type="binding site" evidence="6">
    <location>
        <position position="72"/>
    </location>
    <ligand>
        <name>CoA</name>
        <dbReference type="ChEBI" id="CHEBI:57287"/>
    </ligand>
</feature>
<dbReference type="NCBIfam" id="NF004230">
    <property type="entry name" value="PRK05678.1"/>
    <property type="match status" value="1"/>
</dbReference>
<dbReference type="GO" id="GO:0034492">
    <property type="term" value="C:hydrogenosome lumen"/>
    <property type="evidence" value="ECO:0007669"/>
    <property type="project" value="UniProtKB-SubCell"/>
</dbReference>
<keyword evidence="11" id="KW-1185">Reference proteome</keyword>
<dbReference type="Pfam" id="PF02629">
    <property type="entry name" value="CoA_binding"/>
    <property type="match status" value="1"/>
</dbReference>
<dbReference type="STRING" id="133385.A0A2T9YRR0"/>